<feature type="coiled-coil region" evidence="5">
    <location>
        <begin position="108"/>
        <end position="135"/>
    </location>
</feature>
<evidence type="ECO:0000313" key="10">
    <source>
        <dbReference type="Proteomes" id="UP001141950"/>
    </source>
</evidence>
<dbReference type="Pfam" id="PF12833">
    <property type="entry name" value="HTH_18"/>
    <property type="match status" value="1"/>
</dbReference>
<keyword evidence="4" id="KW-0597">Phosphoprotein</keyword>
<protein>
    <submittedName>
        <fullName evidence="9">Response regulator</fullName>
    </submittedName>
</protein>
<feature type="region of interest" description="Disordered" evidence="6">
    <location>
        <begin position="378"/>
        <end position="398"/>
    </location>
</feature>
<dbReference type="SMART" id="SM00342">
    <property type="entry name" value="HTH_ARAC"/>
    <property type="match status" value="1"/>
</dbReference>
<evidence type="ECO:0000259" key="7">
    <source>
        <dbReference type="PROSITE" id="PS01124"/>
    </source>
</evidence>
<dbReference type="GO" id="GO:0003700">
    <property type="term" value="F:DNA-binding transcription factor activity"/>
    <property type="evidence" value="ECO:0007669"/>
    <property type="project" value="InterPro"/>
</dbReference>
<dbReference type="Proteomes" id="UP001141950">
    <property type="component" value="Unassembled WGS sequence"/>
</dbReference>
<dbReference type="GO" id="GO:0043565">
    <property type="term" value="F:sequence-specific DNA binding"/>
    <property type="evidence" value="ECO:0007669"/>
    <property type="project" value="InterPro"/>
</dbReference>
<evidence type="ECO:0000256" key="6">
    <source>
        <dbReference type="SAM" id="MobiDB-lite"/>
    </source>
</evidence>
<organism evidence="9 10">
    <name type="scientific">Paenibacillus soyae</name>
    <dbReference type="NCBI Taxonomy" id="2969249"/>
    <lineage>
        <taxon>Bacteria</taxon>
        <taxon>Bacillati</taxon>
        <taxon>Bacillota</taxon>
        <taxon>Bacilli</taxon>
        <taxon>Bacillales</taxon>
        <taxon>Paenibacillaceae</taxon>
        <taxon>Paenibacillus</taxon>
    </lineage>
</organism>
<sequence length="545" mass="61759">MKALIIDDEKHVRDAIRLLVDWSKYGITSIHEAKDGQEGIALIGEHKPELIFTDMMMPNTDGAGVMEWAAKHAPASKLIVISGHDDYRLVRNAITFGSIDYILKPIEPAQLNEAIAKATEELRKEEQERSRSRSIAMELKRLKPMYVEQFFCSVLNEPSAHAAMSEEIRRELRLDEPLRRARVALVSLELSSPAVREKFAASGPDLMFFALTNITNEVLASREAGYAFRYWGKEQELVLVLWGEGELAPDESLKAVNAALRDTLKTRFVFGLSEPLAFPVGAGEAYEQAKLALLRRNVLGRAVDYVLYDEAAAKRGNPLLSFHEFEEQIRFAVQGGSKDHIQRALGAWFEHIEKSGFVSFEQLTSWQGHFELTKTLWEQPGSGSEEADGGTGAEEALPCNPLRIPVTAEGRFDYPAWKDAVYQQVKLVSDRILSKDKERGVIREIAKFLEQRASEDITLQDVANHFYLSREYISRKFKQEMNENVSDYIAGIRMNRAKELLGNRSLKISQVAEQVGFQDEKYFSKVFKKWTGCTPNDYRKGHYGE</sequence>
<feature type="domain" description="HTH araC/xylS-type" evidence="7">
    <location>
        <begin position="443"/>
        <end position="541"/>
    </location>
</feature>
<dbReference type="SUPFAM" id="SSF46689">
    <property type="entry name" value="Homeodomain-like"/>
    <property type="match status" value="2"/>
</dbReference>
<evidence type="ECO:0000313" key="9">
    <source>
        <dbReference type="EMBL" id="MCR2805218.1"/>
    </source>
</evidence>
<keyword evidence="5" id="KW-0175">Coiled coil</keyword>
<dbReference type="InterPro" id="IPR011006">
    <property type="entry name" value="CheY-like_superfamily"/>
</dbReference>
<evidence type="ECO:0000256" key="1">
    <source>
        <dbReference type="ARBA" id="ARBA00023015"/>
    </source>
</evidence>
<evidence type="ECO:0000256" key="3">
    <source>
        <dbReference type="ARBA" id="ARBA00023163"/>
    </source>
</evidence>
<dbReference type="InterPro" id="IPR001789">
    <property type="entry name" value="Sig_transdc_resp-reg_receiver"/>
</dbReference>
<evidence type="ECO:0000256" key="5">
    <source>
        <dbReference type="SAM" id="Coils"/>
    </source>
</evidence>
<dbReference type="Gene3D" id="1.10.10.60">
    <property type="entry name" value="Homeodomain-like"/>
    <property type="match status" value="2"/>
</dbReference>
<evidence type="ECO:0000256" key="2">
    <source>
        <dbReference type="ARBA" id="ARBA00023125"/>
    </source>
</evidence>
<keyword evidence="1" id="KW-0805">Transcription regulation</keyword>
<dbReference type="InterPro" id="IPR018060">
    <property type="entry name" value="HTH_AraC"/>
</dbReference>
<dbReference type="SMART" id="SM00448">
    <property type="entry name" value="REC"/>
    <property type="match status" value="1"/>
</dbReference>
<dbReference type="PROSITE" id="PS01124">
    <property type="entry name" value="HTH_ARAC_FAMILY_2"/>
    <property type="match status" value="1"/>
</dbReference>
<dbReference type="Gene3D" id="3.40.50.2300">
    <property type="match status" value="1"/>
</dbReference>
<dbReference type="PROSITE" id="PS00041">
    <property type="entry name" value="HTH_ARAC_FAMILY_1"/>
    <property type="match status" value="1"/>
</dbReference>
<feature type="domain" description="Response regulatory" evidence="8">
    <location>
        <begin position="2"/>
        <end position="119"/>
    </location>
</feature>
<feature type="modified residue" description="4-aspartylphosphate" evidence="4">
    <location>
        <position position="54"/>
    </location>
</feature>
<dbReference type="PRINTS" id="PR00032">
    <property type="entry name" value="HTHARAC"/>
</dbReference>
<reference evidence="9" key="1">
    <citation type="submission" date="2022-08" db="EMBL/GenBank/DDBJ databases">
        <title>The genomic sequence of strain Paenibacillus sp. SCIV0701.</title>
        <authorList>
            <person name="Zhao H."/>
        </authorList>
    </citation>
    <scope>NUCLEOTIDE SEQUENCE</scope>
    <source>
        <strain evidence="9">SCIV0701</strain>
    </source>
</reference>
<keyword evidence="3" id="KW-0804">Transcription</keyword>
<keyword evidence="2" id="KW-0238">DNA-binding</keyword>
<proteinExistence type="predicted"/>
<dbReference type="PANTHER" id="PTHR43280:SF10">
    <property type="entry name" value="REGULATORY PROTEIN POCR"/>
    <property type="match status" value="1"/>
</dbReference>
<dbReference type="InterPro" id="IPR018062">
    <property type="entry name" value="HTH_AraC-typ_CS"/>
</dbReference>
<evidence type="ECO:0000259" key="8">
    <source>
        <dbReference type="PROSITE" id="PS50110"/>
    </source>
</evidence>
<dbReference type="PROSITE" id="PS50110">
    <property type="entry name" value="RESPONSE_REGULATORY"/>
    <property type="match status" value="1"/>
</dbReference>
<dbReference type="RefSeq" id="WP_257447282.1">
    <property type="nucleotide sequence ID" value="NZ_JANIPJ010000010.1"/>
</dbReference>
<evidence type="ECO:0000256" key="4">
    <source>
        <dbReference type="PROSITE-ProRule" id="PRU00169"/>
    </source>
</evidence>
<dbReference type="SUPFAM" id="SSF52172">
    <property type="entry name" value="CheY-like"/>
    <property type="match status" value="1"/>
</dbReference>
<keyword evidence="10" id="KW-1185">Reference proteome</keyword>
<gene>
    <name evidence="9" type="ORF">NQZ67_15130</name>
</gene>
<comment type="caution">
    <text evidence="9">The sequence shown here is derived from an EMBL/GenBank/DDBJ whole genome shotgun (WGS) entry which is preliminary data.</text>
</comment>
<accession>A0A9X2MSV2</accession>
<dbReference type="Pfam" id="PF00072">
    <property type="entry name" value="Response_reg"/>
    <property type="match status" value="1"/>
</dbReference>
<dbReference type="EMBL" id="JANIPJ010000010">
    <property type="protein sequence ID" value="MCR2805218.1"/>
    <property type="molecule type" value="Genomic_DNA"/>
</dbReference>
<dbReference type="CDD" id="cd17536">
    <property type="entry name" value="REC_YesN-like"/>
    <property type="match status" value="1"/>
</dbReference>
<dbReference type="GO" id="GO:0000160">
    <property type="term" value="P:phosphorelay signal transduction system"/>
    <property type="evidence" value="ECO:0007669"/>
    <property type="project" value="InterPro"/>
</dbReference>
<dbReference type="AlphaFoldDB" id="A0A9X2MSV2"/>
<dbReference type="InterPro" id="IPR009057">
    <property type="entry name" value="Homeodomain-like_sf"/>
</dbReference>
<name>A0A9X2MSV2_9BACL</name>
<dbReference type="InterPro" id="IPR020449">
    <property type="entry name" value="Tscrpt_reg_AraC-type_HTH"/>
</dbReference>
<dbReference type="PANTHER" id="PTHR43280">
    <property type="entry name" value="ARAC-FAMILY TRANSCRIPTIONAL REGULATOR"/>
    <property type="match status" value="1"/>
</dbReference>